<feature type="domain" description="Trimeric autotransporter adhesin YadA-like stalk" evidence="4">
    <location>
        <begin position="546"/>
        <end position="575"/>
    </location>
</feature>
<feature type="domain" description="Trimeric autotransporter adhesin YadA-like stalk" evidence="4">
    <location>
        <begin position="390"/>
        <end position="420"/>
    </location>
</feature>
<dbReference type="InterPro" id="IPR045584">
    <property type="entry name" value="Pilin-like"/>
</dbReference>
<dbReference type="Gene3D" id="6.10.250.2040">
    <property type="match status" value="2"/>
</dbReference>
<comment type="caution">
    <text evidence="5">The sequence shown here is derived from an EMBL/GenBank/DDBJ whole genome shotgun (WGS) entry which is preliminary data.</text>
</comment>
<dbReference type="RefSeq" id="WP_213355250.1">
    <property type="nucleotide sequence ID" value="NZ_JAHBGB010000043.1"/>
</dbReference>
<evidence type="ECO:0000256" key="1">
    <source>
        <dbReference type="ARBA" id="ARBA00022448"/>
    </source>
</evidence>
<keyword evidence="6" id="KW-1185">Reference proteome</keyword>
<keyword evidence="3" id="KW-0732">Signal</keyword>
<dbReference type="SUPFAM" id="SSF54523">
    <property type="entry name" value="Pili subunits"/>
    <property type="match status" value="1"/>
</dbReference>
<evidence type="ECO:0000313" key="5">
    <source>
        <dbReference type="EMBL" id="MFD2143808.1"/>
    </source>
</evidence>
<dbReference type="Gene3D" id="3.30.1300.30">
    <property type="entry name" value="GSPII I/J protein-like"/>
    <property type="match status" value="1"/>
</dbReference>
<reference evidence="6" key="1">
    <citation type="journal article" date="2019" name="Int. J. Syst. Evol. Microbiol.">
        <title>The Global Catalogue of Microorganisms (GCM) 10K type strain sequencing project: providing services to taxonomists for standard genome sequencing and annotation.</title>
        <authorList>
            <consortium name="The Broad Institute Genomics Platform"/>
            <consortium name="The Broad Institute Genome Sequencing Center for Infectious Disease"/>
            <person name="Wu L."/>
            <person name="Ma J."/>
        </authorList>
    </citation>
    <scope>NUCLEOTIDE SEQUENCE [LARGE SCALE GENOMIC DNA]</scope>
    <source>
        <strain evidence="6">CCM 7435</strain>
    </source>
</reference>
<name>A0ABW4Z6B1_9HYPH</name>
<organism evidence="5 6">
    <name type="scientific">Ancylobacter oerskovii</name>
    <dbReference type="NCBI Taxonomy" id="459519"/>
    <lineage>
        <taxon>Bacteria</taxon>
        <taxon>Pseudomonadati</taxon>
        <taxon>Pseudomonadota</taxon>
        <taxon>Alphaproteobacteria</taxon>
        <taxon>Hyphomicrobiales</taxon>
        <taxon>Xanthobacteraceae</taxon>
        <taxon>Ancylobacter</taxon>
    </lineage>
</organism>
<protein>
    <recommendedName>
        <fullName evidence="4">Trimeric autotransporter adhesin YadA-like stalk domain-containing protein</fullName>
    </recommendedName>
</protein>
<gene>
    <name evidence="5" type="ORF">ACFSNC_26025</name>
</gene>
<keyword evidence="1" id="KW-0813">Transport</keyword>
<feature type="domain" description="Trimeric autotransporter adhesin YadA-like stalk" evidence="4">
    <location>
        <begin position="441"/>
        <end position="470"/>
    </location>
</feature>
<sequence>MKVRFSTSARALFAGASALSLAALIAAPAFAYLEGSPQAPCDGQGNCYHNGMVYTDGSFVGVVMTEHQDGSGESVPNFDYFNPVTGDWQLLSPGEETGYYYVVGTDEYGYPITQWQRGFSSGNYILDSGKTLSMQLLSTGSGGRITNLADGVAPMDAVNKRQLDAAVANAGGNDPLAVKYTDSNRNTVSVGGRVANISDGVAGNDAVNVNQLNGVRGVAQDGVNRAVSAQGRADSAFNNAATAQRTADQVGTDLAALDARAVQFGTDGVIQGKGARLANLGDGVDATDAVTKRQLDALAGQVGGVVTDALQFDGTTYNATRGGVATRISGVADGEAAGDAVNRGQLDAVEGQAKTAQRTADQVGVDLAALDARAVQFTGPDGAIAAKGARVVDLADGVDATDAVNKRQLDAVAGDVANVGRDALLFDGQAYNARRSGASTRITGVADGVEDSDAVNTGQLNTVRNNLQALDQVAVKYTDNSRTAISLGDGARAVRMSNVAAGVTATDAVNKGQLDAVAADLGAVASDALMYDGQAYNATRGGHATRITGVAAGTNRTDATNFGQLDAVASIFGAGGRWANGSYMAPTFVIGGQTFTTVGDAFAAVDGRLAGIEDRVTDVEERPTSTRGVTYDDESRDAVTLEGKRGTRVSNVADGKADTDAANVRQVKKAESNSKAYTDTKTTETLQTAKHYTDTRVNDVSRGLDELGNRMERGFRETNKRISRQSAMTSAMVQMGINAAGGRSERGRLAFGMGFADGEAAFSAGYGKSFGRGSFSVGGAFSGGEASVGVGFGFDM</sequence>
<feature type="domain" description="Trimeric autotransporter adhesin YadA-like stalk" evidence="4">
    <location>
        <begin position="497"/>
        <end position="525"/>
    </location>
</feature>
<evidence type="ECO:0000256" key="2">
    <source>
        <dbReference type="ARBA" id="ARBA00022927"/>
    </source>
</evidence>
<dbReference type="InterPro" id="IPR011049">
    <property type="entry name" value="Serralysin-like_metalloprot_C"/>
</dbReference>
<feature type="chain" id="PRO_5046244014" description="Trimeric autotransporter adhesin YadA-like stalk domain-containing protein" evidence="3">
    <location>
        <begin position="32"/>
        <end position="796"/>
    </location>
</feature>
<feature type="signal peptide" evidence="3">
    <location>
        <begin position="1"/>
        <end position="31"/>
    </location>
</feature>
<feature type="domain" description="Trimeric autotransporter adhesin YadA-like stalk" evidence="4">
    <location>
        <begin position="193"/>
        <end position="231"/>
    </location>
</feature>
<dbReference type="Pfam" id="PF05662">
    <property type="entry name" value="YadA_stalk"/>
    <property type="match status" value="9"/>
</dbReference>
<dbReference type="Proteomes" id="UP001597299">
    <property type="component" value="Unassembled WGS sequence"/>
</dbReference>
<evidence type="ECO:0000256" key="3">
    <source>
        <dbReference type="SAM" id="SignalP"/>
    </source>
</evidence>
<dbReference type="InterPro" id="IPR008635">
    <property type="entry name" value="Coiled_stalk_dom"/>
</dbReference>
<dbReference type="SUPFAM" id="SSF101967">
    <property type="entry name" value="Adhesin YadA, collagen-binding domain"/>
    <property type="match status" value="3"/>
</dbReference>
<proteinExistence type="predicted"/>
<feature type="domain" description="Trimeric autotransporter adhesin YadA-like stalk" evidence="4">
    <location>
        <begin position="648"/>
        <end position="684"/>
    </location>
</feature>
<dbReference type="Gene3D" id="2.150.10.10">
    <property type="entry name" value="Serralysin-like metalloprotease, C-terminal"/>
    <property type="match status" value="3"/>
</dbReference>
<evidence type="ECO:0000313" key="6">
    <source>
        <dbReference type="Proteomes" id="UP001597299"/>
    </source>
</evidence>
<dbReference type="Gene3D" id="6.10.250.2030">
    <property type="match status" value="1"/>
</dbReference>
<keyword evidence="2" id="KW-0653">Protein transport</keyword>
<feature type="domain" description="Trimeric autotransporter adhesin YadA-like stalk" evidence="4">
    <location>
        <begin position="144"/>
        <end position="173"/>
    </location>
</feature>
<feature type="domain" description="Trimeric autotransporter adhesin YadA-like stalk" evidence="4">
    <location>
        <begin position="327"/>
        <end position="365"/>
    </location>
</feature>
<feature type="domain" description="Trimeric autotransporter adhesin YadA-like stalk" evidence="4">
    <location>
        <begin position="276"/>
        <end position="309"/>
    </location>
</feature>
<dbReference type="EMBL" id="JBHUHD010000005">
    <property type="protein sequence ID" value="MFD2143808.1"/>
    <property type="molecule type" value="Genomic_DNA"/>
</dbReference>
<evidence type="ECO:0000259" key="4">
    <source>
        <dbReference type="Pfam" id="PF05662"/>
    </source>
</evidence>
<accession>A0ABW4Z6B1</accession>